<protein>
    <submittedName>
        <fullName evidence="6">Sensor histidine kinase inhibitor, KipI family</fullName>
    </submittedName>
</protein>
<dbReference type="Gene3D" id="3.30.1360.40">
    <property type="match status" value="1"/>
</dbReference>
<evidence type="ECO:0000256" key="4">
    <source>
        <dbReference type="SAM" id="Phobius"/>
    </source>
</evidence>
<sequence>MAEFPKISAMGERAILVQFEPVIDENLLEKLLFYKNKLEEFYDEVKVEVTNTYNSLLISYMFTIEDVYGEVSALKRLFSEAKITKLSNRQIFHLPVCYDEEFGWDLEEISSQKKLSKIQIIELHTAPVYTVYFIGFLPGFLYLGGLDKKLQISRKKEPRLKIEKGAVGIGENQTGIYPKSSPGGWQILGNCPVNFFDKNLNPPCEISPGDKVKFYSVSKVEFVEISQQVSEGKFQLKKENYEG</sequence>
<dbReference type="EMBL" id="FOVL01000009">
    <property type="protein sequence ID" value="SFN59618.1"/>
    <property type="molecule type" value="Genomic_DNA"/>
</dbReference>
<name>A0A1I5AB53_9FLAO</name>
<dbReference type="Proteomes" id="UP000199153">
    <property type="component" value="Unassembled WGS sequence"/>
</dbReference>
<dbReference type="GO" id="GO:0016787">
    <property type="term" value="F:hydrolase activity"/>
    <property type="evidence" value="ECO:0007669"/>
    <property type="project" value="UniProtKB-KW"/>
</dbReference>
<dbReference type="SMART" id="SM00796">
    <property type="entry name" value="AHS1"/>
    <property type="match status" value="1"/>
</dbReference>
<gene>
    <name evidence="6" type="ORF">SAMN05660413_01790</name>
</gene>
<dbReference type="InterPro" id="IPR010016">
    <property type="entry name" value="PxpB"/>
</dbReference>
<evidence type="ECO:0000313" key="6">
    <source>
        <dbReference type="EMBL" id="SFN59618.1"/>
    </source>
</evidence>
<dbReference type="PANTHER" id="PTHR34698:SF2">
    <property type="entry name" value="5-OXOPROLINASE SUBUNIT B"/>
    <property type="match status" value="1"/>
</dbReference>
<dbReference type="Gene3D" id="2.40.100.10">
    <property type="entry name" value="Cyclophilin-like"/>
    <property type="match status" value="1"/>
</dbReference>
<dbReference type="PANTHER" id="PTHR34698">
    <property type="entry name" value="5-OXOPROLINASE SUBUNIT B"/>
    <property type="match status" value="1"/>
</dbReference>
<keyword evidence="7" id="KW-1185">Reference proteome</keyword>
<keyword evidence="2" id="KW-0378">Hydrolase</keyword>
<dbReference type="InterPro" id="IPR003833">
    <property type="entry name" value="CT_C_D"/>
</dbReference>
<dbReference type="RefSeq" id="WP_317040969.1">
    <property type="nucleotide sequence ID" value="NZ_FOVL01000009.1"/>
</dbReference>
<dbReference type="STRING" id="287099.SAMN05660413_01790"/>
<keyword evidence="4" id="KW-1133">Transmembrane helix</keyword>
<reference evidence="6 7" key="1">
    <citation type="submission" date="2016-10" db="EMBL/GenBank/DDBJ databases">
        <authorList>
            <person name="de Groot N.N."/>
        </authorList>
    </citation>
    <scope>NUCLEOTIDE SEQUENCE [LARGE SCALE GENOMIC DNA]</scope>
    <source>
        <strain evidence="6 7">DSM 17794</strain>
    </source>
</reference>
<accession>A0A1I5AB53</accession>
<dbReference type="GO" id="GO:0005524">
    <property type="term" value="F:ATP binding"/>
    <property type="evidence" value="ECO:0007669"/>
    <property type="project" value="UniProtKB-KW"/>
</dbReference>
<keyword evidence="4" id="KW-0472">Membrane</keyword>
<keyword evidence="4" id="KW-0812">Transmembrane</keyword>
<evidence type="ECO:0000313" key="7">
    <source>
        <dbReference type="Proteomes" id="UP000199153"/>
    </source>
</evidence>
<organism evidence="6 7">
    <name type="scientific">Salegentibacter flavus</name>
    <dbReference type="NCBI Taxonomy" id="287099"/>
    <lineage>
        <taxon>Bacteria</taxon>
        <taxon>Pseudomonadati</taxon>
        <taxon>Bacteroidota</taxon>
        <taxon>Flavobacteriia</taxon>
        <taxon>Flavobacteriales</taxon>
        <taxon>Flavobacteriaceae</taxon>
        <taxon>Salegentibacter</taxon>
    </lineage>
</organism>
<feature type="domain" description="Carboxyltransferase" evidence="5">
    <location>
        <begin position="5"/>
        <end position="206"/>
    </location>
</feature>
<evidence type="ECO:0000259" key="5">
    <source>
        <dbReference type="SMART" id="SM00796"/>
    </source>
</evidence>
<evidence type="ECO:0000256" key="2">
    <source>
        <dbReference type="ARBA" id="ARBA00022801"/>
    </source>
</evidence>
<feature type="transmembrane region" description="Helical" evidence="4">
    <location>
        <begin position="126"/>
        <end position="146"/>
    </location>
</feature>
<dbReference type="SUPFAM" id="SSF50891">
    <property type="entry name" value="Cyclophilin-like"/>
    <property type="match status" value="1"/>
</dbReference>
<dbReference type="AlphaFoldDB" id="A0A1I5AB53"/>
<dbReference type="InterPro" id="IPR029000">
    <property type="entry name" value="Cyclophilin-like_dom_sf"/>
</dbReference>
<dbReference type="Pfam" id="PF02682">
    <property type="entry name" value="CT_C_D"/>
    <property type="match status" value="1"/>
</dbReference>
<evidence type="ECO:0000256" key="1">
    <source>
        <dbReference type="ARBA" id="ARBA00022741"/>
    </source>
</evidence>
<dbReference type="SUPFAM" id="SSF160467">
    <property type="entry name" value="PH0987 N-terminal domain-like"/>
    <property type="match status" value="1"/>
</dbReference>
<dbReference type="NCBIfam" id="TIGR00370">
    <property type="entry name" value="5-oxoprolinase subunit PxpB"/>
    <property type="match status" value="1"/>
</dbReference>
<keyword evidence="3" id="KW-0067">ATP-binding</keyword>
<evidence type="ECO:0000256" key="3">
    <source>
        <dbReference type="ARBA" id="ARBA00022840"/>
    </source>
</evidence>
<proteinExistence type="predicted"/>
<keyword evidence="1" id="KW-0547">Nucleotide-binding</keyword>